<evidence type="ECO:0000256" key="1">
    <source>
        <dbReference type="SAM" id="MobiDB-lite"/>
    </source>
</evidence>
<proteinExistence type="predicted"/>
<accession>H6RMU3</accession>
<dbReference type="HOGENOM" id="CLU_2822529_0_0_11"/>
<organism evidence="2 3">
    <name type="scientific">Blastococcus saxobsidens (strain DD2)</name>
    <dbReference type="NCBI Taxonomy" id="1146883"/>
    <lineage>
        <taxon>Bacteria</taxon>
        <taxon>Bacillati</taxon>
        <taxon>Actinomycetota</taxon>
        <taxon>Actinomycetes</taxon>
        <taxon>Geodermatophilales</taxon>
        <taxon>Geodermatophilaceae</taxon>
        <taxon>Blastococcus</taxon>
    </lineage>
</organism>
<sequence length="66" mass="7107">MPSSVRAGLRRGGPAHGGRLASWVPAHTPPGRFRVRASRDVVPVAPVPPAWTQRLTRRRVSCCAAL</sequence>
<dbReference type="KEGG" id="bsd:BLASA_4308"/>
<protein>
    <submittedName>
        <fullName evidence="2">Uncharacterized protein</fullName>
    </submittedName>
</protein>
<name>H6RMU3_BLASD</name>
<reference evidence="2 3" key="1">
    <citation type="journal article" date="2012" name="J. Bacteriol.">
        <title>Genome Sequence of Blastococcus saxobsidens DD2, a Stone-Inhabiting Bacterium.</title>
        <authorList>
            <person name="Chouaia B."/>
            <person name="Crotti E."/>
            <person name="Brusetti L."/>
            <person name="Daffonchio D."/>
            <person name="Essoussi I."/>
            <person name="Nouioui I."/>
            <person name="Sbissi I."/>
            <person name="Ghodhbane-Gtari F."/>
            <person name="Gtari M."/>
            <person name="Vacherie B."/>
            <person name="Barbe V."/>
            <person name="Medigue C."/>
            <person name="Gury J."/>
            <person name="Pujic P."/>
            <person name="Normand P."/>
        </authorList>
    </citation>
    <scope>NUCLEOTIDE SEQUENCE [LARGE SCALE GENOMIC DNA]</scope>
    <source>
        <strain evidence="2 3">DD2</strain>
    </source>
</reference>
<dbReference type="EMBL" id="FO117623">
    <property type="protein sequence ID" value="CCG05131.1"/>
    <property type="molecule type" value="Genomic_DNA"/>
</dbReference>
<dbReference type="STRING" id="1146883.BLASA_4308"/>
<evidence type="ECO:0000313" key="3">
    <source>
        <dbReference type="Proteomes" id="UP000007517"/>
    </source>
</evidence>
<feature type="region of interest" description="Disordered" evidence="1">
    <location>
        <begin position="1"/>
        <end position="23"/>
    </location>
</feature>
<keyword evidence="3" id="KW-1185">Reference proteome</keyword>
<evidence type="ECO:0000313" key="2">
    <source>
        <dbReference type="EMBL" id="CCG05131.1"/>
    </source>
</evidence>
<reference evidence="3" key="2">
    <citation type="submission" date="2012-02" db="EMBL/GenBank/DDBJ databases">
        <title>Complete genome sequence of Blastococcus saxobsidens strain DD2.</title>
        <authorList>
            <person name="Genoscope."/>
        </authorList>
    </citation>
    <scope>NUCLEOTIDE SEQUENCE [LARGE SCALE GENOMIC DNA]</scope>
    <source>
        <strain evidence="3">DD2</strain>
    </source>
</reference>
<dbReference type="Proteomes" id="UP000007517">
    <property type="component" value="Chromosome"/>
</dbReference>
<gene>
    <name evidence="2" type="ordered locus">BLASA_4308</name>
</gene>
<dbReference type="AlphaFoldDB" id="H6RMU3"/>